<feature type="domain" description="TonB-dependent receptor-like beta-barrel" evidence="13">
    <location>
        <begin position="227"/>
        <end position="658"/>
    </location>
</feature>
<evidence type="ECO:0000313" key="15">
    <source>
        <dbReference type="EMBL" id="MDG6895301.1"/>
    </source>
</evidence>
<evidence type="ECO:0000259" key="13">
    <source>
        <dbReference type="Pfam" id="PF00593"/>
    </source>
</evidence>
<evidence type="ECO:0000256" key="2">
    <source>
        <dbReference type="ARBA" id="ARBA00008143"/>
    </source>
</evidence>
<organism evidence="15 16">
    <name type="scientific">Volucribacter amazonae</name>
    <dbReference type="NCBI Taxonomy" id="256731"/>
    <lineage>
        <taxon>Bacteria</taxon>
        <taxon>Pseudomonadati</taxon>
        <taxon>Pseudomonadota</taxon>
        <taxon>Gammaproteobacteria</taxon>
        <taxon>Pasteurellales</taxon>
        <taxon>Pasteurellaceae</taxon>
        <taxon>Volucribacter</taxon>
    </lineage>
</organism>
<dbReference type="GO" id="GO:0044718">
    <property type="term" value="P:siderophore transmembrane transport"/>
    <property type="evidence" value="ECO:0007669"/>
    <property type="project" value="TreeGrafter"/>
</dbReference>
<name>A0A9X4SQG6_9PAST</name>
<dbReference type="CDD" id="cd01347">
    <property type="entry name" value="ligand_gated_channel"/>
    <property type="match status" value="1"/>
</dbReference>
<keyword evidence="16" id="KW-1185">Reference proteome</keyword>
<dbReference type="PANTHER" id="PTHR30069">
    <property type="entry name" value="TONB-DEPENDENT OUTER MEMBRANE RECEPTOR"/>
    <property type="match status" value="1"/>
</dbReference>
<keyword evidence="9 15" id="KW-0675">Receptor</keyword>
<sequence>MLAGGGYAWAEPSAALAEITVLEEKDNQNIDEVVIDQQYINRKQVRDLKDLFTDQLDVQVNNLQRTRSGNDGVNIRGLQGNQVAMSIDGIPLAETQENKLFVSLGMQFGRGDYIEPTALRAAKVNYSGSAQTLSGSVDFATLEPSDLIKRGNLGGFVATGYNSVDRSAYVSLAGAARNERYEGMVLTTGRWGHETKNHGDIGGEGSTRTKANPADYKNSYVLAKNAYWLDQANRLKLTFEHQRKTTNTDLLSANGESIDARTGTQTSGFTKDQVNRTRLSLGHEYNNDTGWLQRAVSQVYLQNSTIQNYRQRNSASSYRIEQAEAKDKTFGFSSDLTSEINSQLPQVLRYGVSFAYSDLTNKLSRQRPAYGTVTNDKPSADTTQLKASLYVEDEFAFGNFVVIPHLSLLYYRLNPSMDGGYYQWGSDDVAVSKQSDTQVLPKLSLIWQLDDMFTPYFRYSRGVRTPSAQQLTSSYGGSYGPIQYAIVGNPNLLPEIANNVELGIQGKTQRIQYRIAGYYNRYKNFIDWQSKAMSGYTYFIQYDNLDKAKIYGLTMEGKWNFYQDFHLAGGLAYAKGKAINEGVTTPINSVQPLKLTAGLSYELAQFGANVKITHIKGKKDKDINGSIYNPTSSVNLVDLGVYWKPISDLTLSANINNLFDKKYWNWADISYFAIMDASANGDNTTVINANNADAYTAPGRNFNLGVRYEF</sequence>
<evidence type="ECO:0000256" key="5">
    <source>
        <dbReference type="ARBA" id="ARBA00022692"/>
    </source>
</evidence>
<evidence type="ECO:0000256" key="6">
    <source>
        <dbReference type="ARBA" id="ARBA00022729"/>
    </source>
</evidence>
<keyword evidence="6" id="KW-0732">Signal</keyword>
<evidence type="ECO:0000256" key="4">
    <source>
        <dbReference type="ARBA" id="ARBA00022452"/>
    </source>
</evidence>
<evidence type="ECO:0000313" key="16">
    <source>
        <dbReference type="Proteomes" id="UP001155500"/>
    </source>
</evidence>
<evidence type="ECO:0000256" key="9">
    <source>
        <dbReference type="ARBA" id="ARBA00023170"/>
    </source>
</evidence>
<accession>A0A9X4SQG6</accession>
<dbReference type="EMBL" id="LWID01000001">
    <property type="protein sequence ID" value="MDG6895301.1"/>
    <property type="molecule type" value="Genomic_DNA"/>
</dbReference>
<dbReference type="InterPro" id="IPR039426">
    <property type="entry name" value="TonB-dep_rcpt-like"/>
</dbReference>
<evidence type="ECO:0000256" key="3">
    <source>
        <dbReference type="ARBA" id="ARBA00022448"/>
    </source>
</evidence>
<dbReference type="GO" id="GO:0009279">
    <property type="term" value="C:cell outer membrane"/>
    <property type="evidence" value="ECO:0007669"/>
    <property type="project" value="UniProtKB-SubCell"/>
</dbReference>
<dbReference type="InterPro" id="IPR012910">
    <property type="entry name" value="Plug_dom"/>
</dbReference>
<reference evidence="15" key="1">
    <citation type="submission" date="2016-03" db="EMBL/GenBank/DDBJ databases">
        <title>Co-evolution between Pasteurellaceae and their hosts.</title>
        <authorList>
            <person name="Hansen M.J."/>
            <person name="Bojesen A.M."/>
            <person name="Planet P."/>
        </authorList>
    </citation>
    <scope>NUCLEOTIDE SEQUENCE</scope>
    <source>
        <strain evidence="15">146/S8/89</strain>
    </source>
</reference>
<keyword evidence="10 11" id="KW-0998">Cell outer membrane</keyword>
<keyword evidence="8 11" id="KW-0472">Membrane</keyword>
<dbReference type="PROSITE" id="PS52016">
    <property type="entry name" value="TONB_DEPENDENT_REC_3"/>
    <property type="match status" value="1"/>
</dbReference>
<dbReference type="GO" id="GO:0015344">
    <property type="term" value="F:siderophore uptake transmembrane transporter activity"/>
    <property type="evidence" value="ECO:0007669"/>
    <property type="project" value="TreeGrafter"/>
</dbReference>
<proteinExistence type="inferred from homology"/>
<keyword evidence="3 11" id="KW-0813">Transport</keyword>
<keyword evidence="4 11" id="KW-1134">Transmembrane beta strand</keyword>
<dbReference type="Gene3D" id="2.170.130.10">
    <property type="entry name" value="TonB-dependent receptor, plug domain"/>
    <property type="match status" value="1"/>
</dbReference>
<evidence type="ECO:0000256" key="1">
    <source>
        <dbReference type="ARBA" id="ARBA00004571"/>
    </source>
</evidence>
<dbReference type="InterPro" id="IPR000531">
    <property type="entry name" value="Beta-barrel_TonB"/>
</dbReference>
<dbReference type="SUPFAM" id="SSF56935">
    <property type="entry name" value="Porins"/>
    <property type="match status" value="1"/>
</dbReference>
<dbReference type="Pfam" id="PF07715">
    <property type="entry name" value="Plug"/>
    <property type="match status" value="1"/>
</dbReference>
<dbReference type="NCBIfam" id="TIGR01786">
    <property type="entry name" value="TonB-hemlactrns"/>
    <property type="match status" value="1"/>
</dbReference>
<dbReference type="InterPro" id="IPR037066">
    <property type="entry name" value="Plug_dom_sf"/>
</dbReference>
<dbReference type="Gene3D" id="2.40.170.20">
    <property type="entry name" value="TonB-dependent receptor, beta-barrel domain"/>
    <property type="match status" value="1"/>
</dbReference>
<gene>
    <name evidence="15" type="ORF">A6A20_06635</name>
</gene>
<protein>
    <submittedName>
        <fullName evidence="15">TonB-dependent receptor</fullName>
    </submittedName>
</protein>
<dbReference type="Proteomes" id="UP001155500">
    <property type="component" value="Unassembled WGS sequence"/>
</dbReference>
<comment type="subcellular location">
    <subcellularLocation>
        <location evidence="1 11">Cell outer membrane</location>
        <topology evidence="1 11">Multi-pass membrane protein</topology>
    </subcellularLocation>
</comment>
<dbReference type="PANTHER" id="PTHR30069:SF29">
    <property type="entry name" value="HEMOGLOBIN AND HEMOGLOBIN-HAPTOGLOBIN-BINDING PROTEIN 1-RELATED"/>
    <property type="match status" value="1"/>
</dbReference>
<dbReference type="InterPro" id="IPR036942">
    <property type="entry name" value="Beta-barrel_TonB_sf"/>
</dbReference>
<evidence type="ECO:0000256" key="10">
    <source>
        <dbReference type="ARBA" id="ARBA00023237"/>
    </source>
</evidence>
<evidence type="ECO:0000256" key="7">
    <source>
        <dbReference type="ARBA" id="ARBA00023077"/>
    </source>
</evidence>
<keyword evidence="5 11" id="KW-0812">Transmembrane</keyword>
<evidence type="ECO:0000259" key="14">
    <source>
        <dbReference type="Pfam" id="PF07715"/>
    </source>
</evidence>
<dbReference type="AlphaFoldDB" id="A0A9X4SQG6"/>
<evidence type="ECO:0000256" key="8">
    <source>
        <dbReference type="ARBA" id="ARBA00023136"/>
    </source>
</evidence>
<comment type="caution">
    <text evidence="15">The sequence shown here is derived from an EMBL/GenBank/DDBJ whole genome shotgun (WGS) entry which is preliminary data.</text>
</comment>
<dbReference type="Pfam" id="PF00593">
    <property type="entry name" value="TonB_dep_Rec_b-barrel"/>
    <property type="match status" value="1"/>
</dbReference>
<feature type="domain" description="TonB-dependent receptor plug" evidence="14">
    <location>
        <begin position="33"/>
        <end position="136"/>
    </location>
</feature>
<comment type="similarity">
    <text evidence="2">Belongs to the TonB-dependent receptor family. Hemoglobin/haptoglobin binding protein subfamily.</text>
</comment>
<evidence type="ECO:0000256" key="12">
    <source>
        <dbReference type="RuleBase" id="RU003357"/>
    </source>
</evidence>
<evidence type="ECO:0000256" key="11">
    <source>
        <dbReference type="PROSITE-ProRule" id="PRU01360"/>
    </source>
</evidence>
<dbReference type="InterPro" id="IPR010949">
    <property type="entry name" value="TonB_Hb/transfer/lactofer_rcpt"/>
</dbReference>
<keyword evidence="7 12" id="KW-0798">TonB box</keyword>